<evidence type="ECO:0000313" key="3">
    <source>
        <dbReference type="Proteomes" id="UP000291591"/>
    </source>
</evidence>
<dbReference type="Proteomes" id="UP000291591">
    <property type="component" value="Unassembled WGS sequence"/>
</dbReference>
<dbReference type="RefSeq" id="WP_130288934.1">
    <property type="nucleotide sequence ID" value="NZ_SHKL01000001.1"/>
</dbReference>
<gene>
    <name evidence="2" type="ORF">EV383_1157</name>
</gene>
<comment type="caution">
    <text evidence="2">The sequence shown here is derived from an EMBL/GenBank/DDBJ whole genome shotgun (WGS) entry which is preliminary data.</text>
</comment>
<evidence type="ECO:0000256" key="1">
    <source>
        <dbReference type="SAM" id="MobiDB-lite"/>
    </source>
</evidence>
<protein>
    <submittedName>
        <fullName evidence="2">Uncharacterized protein</fullName>
    </submittedName>
</protein>
<evidence type="ECO:0000313" key="2">
    <source>
        <dbReference type="EMBL" id="RZT84319.1"/>
    </source>
</evidence>
<proteinExistence type="predicted"/>
<keyword evidence="3" id="KW-1185">Reference proteome</keyword>
<reference evidence="2 3" key="1">
    <citation type="submission" date="2019-02" db="EMBL/GenBank/DDBJ databases">
        <title>Sequencing the genomes of 1000 actinobacteria strains.</title>
        <authorList>
            <person name="Klenk H.-P."/>
        </authorList>
    </citation>
    <scope>NUCLEOTIDE SEQUENCE [LARGE SCALE GENOMIC DNA]</scope>
    <source>
        <strain evidence="2 3">DSM 45779</strain>
    </source>
</reference>
<dbReference type="EMBL" id="SHKL01000001">
    <property type="protein sequence ID" value="RZT84319.1"/>
    <property type="molecule type" value="Genomic_DNA"/>
</dbReference>
<organism evidence="2 3">
    <name type="scientific">Pseudonocardia sediminis</name>
    <dbReference type="NCBI Taxonomy" id="1397368"/>
    <lineage>
        <taxon>Bacteria</taxon>
        <taxon>Bacillati</taxon>
        <taxon>Actinomycetota</taxon>
        <taxon>Actinomycetes</taxon>
        <taxon>Pseudonocardiales</taxon>
        <taxon>Pseudonocardiaceae</taxon>
        <taxon>Pseudonocardia</taxon>
    </lineage>
</organism>
<sequence length="178" mass="18024">MPAYATTALTLDDESVPRLRARLLAGPGAAAFEPMTAAYRDASATVAGVAADLAHLLRDYDCAHGGDAAGATRVHLDALLHGTRTDADRLARAAAALQEQAAHHGAARREVAAGEPAAAPGTAAVPGAADLLGAVLAAAGPSSRARQALAVYQENSNHTLTTALPVFGPRPAGPEWRV</sequence>
<feature type="region of interest" description="Disordered" evidence="1">
    <location>
        <begin position="101"/>
        <end position="120"/>
    </location>
</feature>
<dbReference type="AlphaFoldDB" id="A0A4Q7UW65"/>
<name>A0A4Q7UW65_PSEST</name>
<accession>A0A4Q7UW65</accession>